<protein>
    <recommendedName>
        <fullName evidence="3">Sulfotransferase domain-containing protein</fullName>
    </recommendedName>
</protein>
<dbReference type="Gene3D" id="3.40.50.300">
    <property type="entry name" value="P-loop containing nucleotide triphosphate hydrolases"/>
    <property type="match status" value="1"/>
</dbReference>
<proteinExistence type="predicted"/>
<keyword evidence="1" id="KW-0808">Transferase</keyword>
<gene>
    <name evidence="4" type="ORF">BZG09_13385</name>
</gene>
<feature type="domain" description="Sulfotransferase" evidence="3">
    <location>
        <begin position="6"/>
        <end position="203"/>
    </location>
</feature>
<comment type="caution">
    <text evidence="4">The sequence shown here is derived from an EMBL/GenBank/DDBJ whole genome shotgun (WGS) entry which is preliminary data.</text>
</comment>
<reference evidence="4 5" key="1">
    <citation type="journal article" date="2017" name="Genome Announc.">
        <title>Draft Genome Sequences of Salinivibrio proteolyticus, Salinivibrio sharmensis, Salinivibrio siamensis, Salinivibrio costicola subsp. alcaliphilus, Salinivibrio costicola subsp. vallismortis, and 29 New Isolates Belonging to the Genus Salinivibrio.</title>
        <authorList>
            <person name="Lopez-Hermoso C."/>
            <person name="de la Haba R.R."/>
            <person name="Sanchez-Porro C."/>
            <person name="Bayliss S.C."/>
            <person name="Feil E.J."/>
            <person name="Ventosa A."/>
        </authorList>
    </citation>
    <scope>NUCLEOTIDE SEQUENCE [LARGE SCALE GENOMIC DNA]</scope>
    <source>
        <strain evidence="4 5">IC202</strain>
    </source>
</reference>
<keyword evidence="2" id="KW-0325">Glycoprotein</keyword>
<evidence type="ECO:0000256" key="1">
    <source>
        <dbReference type="ARBA" id="ARBA00022679"/>
    </source>
</evidence>
<dbReference type="InterPro" id="IPR000863">
    <property type="entry name" value="Sulfotransferase_dom"/>
</dbReference>
<dbReference type="EMBL" id="MUEO01000039">
    <property type="protein sequence ID" value="OOE42559.1"/>
    <property type="molecule type" value="Genomic_DNA"/>
</dbReference>
<dbReference type="InterPro" id="IPR027417">
    <property type="entry name" value="P-loop_NTPase"/>
</dbReference>
<dbReference type="RefSeq" id="WP_077459152.1">
    <property type="nucleotide sequence ID" value="NZ_MUEO01000039.1"/>
</dbReference>
<dbReference type="InterPro" id="IPR037359">
    <property type="entry name" value="NST/OST"/>
</dbReference>
<dbReference type="Proteomes" id="UP000188726">
    <property type="component" value="Unassembled WGS sequence"/>
</dbReference>
<evidence type="ECO:0000313" key="4">
    <source>
        <dbReference type="EMBL" id="OOE42559.1"/>
    </source>
</evidence>
<evidence type="ECO:0000256" key="2">
    <source>
        <dbReference type="ARBA" id="ARBA00023180"/>
    </source>
</evidence>
<dbReference type="GO" id="GO:0008146">
    <property type="term" value="F:sulfotransferase activity"/>
    <property type="evidence" value="ECO:0007669"/>
    <property type="project" value="InterPro"/>
</dbReference>
<accession>A0AB36K4E4</accession>
<name>A0AB36K4E4_9GAMM</name>
<dbReference type="PANTHER" id="PTHR10605">
    <property type="entry name" value="HEPARAN SULFATE SULFOTRANSFERASE"/>
    <property type="match status" value="1"/>
</dbReference>
<feature type="non-terminal residue" evidence="4">
    <location>
        <position position="283"/>
    </location>
</feature>
<organism evidence="4 5">
    <name type="scientific">Salinivibrio kushneri</name>
    <dbReference type="NCBI Taxonomy" id="1908198"/>
    <lineage>
        <taxon>Bacteria</taxon>
        <taxon>Pseudomonadati</taxon>
        <taxon>Pseudomonadota</taxon>
        <taxon>Gammaproteobacteria</taxon>
        <taxon>Vibrionales</taxon>
        <taxon>Vibrionaceae</taxon>
        <taxon>Salinivibrio</taxon>
    </lineage>
</organism>
<evidence type="ECO:0000313" key="5">
    <source>
        <dbReference type="Proteomes" id="UP000188726"/>
    </source>
</evidence>
<dbReference type="SUPFAM" id="SSF52540">
    <property type="entry name" value="P-loop containing nucleoside triphosphate hydrolases"/>
    <property type="match status" value="1"/>
</dbReference>
<sequence length="283" mass="33603">MENKKPNLFLVGAPKCGTTSMYKYLEQHKDIFFPKVKEPNFFSDNFSRMQRVSELSSYLALYESSEEKIQGDASVNYLCSRVAIKKIIDFNPESKFIVMLRNPCDMIYSLHSQLFFTGDENERDFEKAWDLIQERKRGNKIPAFCREPYYLQYDEMGKVGNQVHHLLSVIPRNRIHFVLQQDLKSDSLGVVNDTLSFLGLEALTSLDEKIHNKNEIPRLQFISILYHMRIPRILSDFFLILKRAFRIERLHLRKKLHQINRREKPRKDLSDEQRIKMLDECFE</sequence>
<dbReference type="Pfam" id="PF00685">
    <property type="entry name" value="Sulfotransfer_1"/>
    <property type="match status" value="1"/>
</dbReference>
<dbReference type="PANTHER" id="PTHR10605:SF56">
    <property type="entry name" value="BIFUNCTIONAL HEPARAN SULFATE N-DEACETYLASE_N-SULFOTRANSFERASE"/>
    <property type="match status" value="1"/>
</dbReference>
<evidence type="ECO:0000259" key="3">
    <source>
        <dbReference type="Pfam" id="PF00685"/>
    </source>
</evidence>
<dbReference type="AlphaFoldDB" id="A0AB36K4E4"/>